<dbReference type="Gene3D" id="1.20.5.1930">
    <property type="match status" value="1"/>
</dbReference>
<dbReference type="Proteomes" id="UP000063789">
    <property type="component" value="Chromosome"/>
</dbReference>
<dbReference type="PATRIC" id="fig|1136941.3.peg.301"/>
<keyword evidence="1" id="KW-0808">Transferase</keyword>
<dbReference type="Gene3D" id="3.30.565.10">
    <property type="entry name" value="Histidine kinase-like ATPase, C-terminal domain"/>
    <property type="match status" value="1"/>
</dbReference>
<dbReference type="STRING" id="1136941.ACH46_01485"/>
<dbReference type="Pfam" id="PF07730">
    <property type="entry name" value="HisKA_3"/>
    <property type="match status" value="1"/>
</dbReference>
<keyword evidence="4" id="KW-0812">Transmembrane</keyword>
<keyword evidence="3" id="KW-0902">Two-component regulatory system</keyword>
<dbReference type="AlphaFoldDB" id="A0A0N9N789"/>
<feature type="transmembrane region" description="Helical" evidence="4">
    <location>
        <begin position="143"/>
        <end position="161"/>
    </location>
</feature>
<accession>A0A0N9N789</accession>
<protein>
    <submittedName>
        <fullName evidence="6">Histidine kinase</fullName>
    </submittedName>
</protein>
<keyword evidence="7" id="KW-1185">Reference proteome</keyword>
<evidence type="ECO:0000256" key="3">
    <source>
        <dbReference type="ARBA" id="ARBA00023012"/>
    </source>
</evidence>
<reference evidence="6 7" key="2">
    <citation type="journal article" date="2017" name="Int. J. Syst. Evol. Microbiol.">
        <title>Gordonia phthalatica sp. nov., a di-n-butyl phthalate-degrading bacterium isolated from activated sludge.</title>
        <authorList>
            <person name="Jin D."/>
            <person name="Kong X."/>
            <person name="Jia M."/>
            <person name="Yu X."/>
            <person name="Wang X."/>
            <person name="Zhuang X."/>
            <person name="Deng Y."/>
            <person name="Bai Z."/>
        </authorList>
    </citation>
    <scope>NUCLEOTIDE SEQUENCE [LARGE SCALE GENOMIC DNA]</scope>
    <source>
        <strain evidence="6 7">QH-11</strain>
    </source>
</reference>
<feature type="domain" description="Signal transduction histidine kinase subgroup 3 dimerisation and phosphoacceptor" evidence="5">
    <location>
        <begin position="188"/>
        <end position="254"/>
    </location>
</feature>
<dbReference type="SUPFAM" id="SSF55874">
    <property type="entry name" value="ATPase domain of HSP90 chaperone/DNA topoisomerase II/histidine kinase"/>
    <property type="match status" value="1"/>
</dbReference>
<dbReference type="PANTHER" id="PTHR24421">
    <property type="entry name" value="NITRATE/NITRITE SENSOR PROTEIN NARX-RELATED"/>
    <property type="match status" value="1"/>
</dbReference>
<dbReference type="GO" id="GO:0046983">
    <property type="term" value="F:protein dimerization activity"/>
    <property type="evidence" value="ECO:0007669"/>
    <property type="project" value="InterPro"/>
</dbReference>
<dbReference type="InterPro" id="IPR050482">
    <property type="entry name" value="Sensor_HK_TwoCompSys"/>
</dbReference>
<evidence type="ECO:0000313" key="6">
    <source>
        <dbReference type="EMBL" id="ALG86508.1"/>
    </source>
</evidence>
<feature type="transmembrane region" description="Helical" evidence="4">
    <location>
        <begin position="16"/>
        <end position="35"/>
    </location>
</feature>
<evidence type="ECO:0000313" key="7">
    <source>
        <dbReference type="Proteomes" id="UP000063789"/>
    </source>
</evidence>
<dbReference type="EMBL" id="CP011853">
    <property type="protein sequence ID" value="ALG86508.1"/>
    <property type="molecule type" value="Genomic_DNA"/>
</dbReference>
<feature type="transmembrane region" description="Helical" evidence="4">
    <location>
        <begin position="47"/>
        <end position="66"/>
    </location>
</feature>
<dbReference type="InterPro" id="IPR036890">
    <property type="entry name" value="HATPase_C_sf"/>
</dbReference>
<feature type="transmembrane region" description="Helical" evidence="4">
    <location>
        <begin position="78"/>
        <end position="111"/>
    </location>
</feature>
<reference evidence="7" key="1">
    <citation type="submission" date="2015-06" db="EMBL/GenBank/DDBJ databases">
        <title>Complete genome sequence and metabolic analysis of phthalate degradation pathway in Gordonia sp. QH-11.</title>
        <authorList>
            <person name="Jin D."/>
            <person name="Kong X."/>
            <person name="Bai Z."/>
        </authorList>
    </citation>
    <scope>NUCLEOTIDE SEQUENCE [LARGE SCALE GENOMIC DNA]</scope>
    <source>
        <strain evidence="7">QH-11</strain>
    </source>
</reference>
<dbReference type="KEGG" id="goq:ACH46_01485"/>
<proteinExistence type="predicted"/>
<evidence type="ECO:0000259" key="5">
    <source>
        <dbReference type="Pfam" id="PF07730"/>
    </source>
</evidence>
<keyword evidence="4" id="KW-0472">Membrane</keyword>
<evidence type="ECO:0000256" key="1">
    <source>
        <dbReference type="ARBA" id="ARBA00022679"/>
    </source>
</evidence>
<dbReference type="GO" id="GO:0000155">
    <property type="term" value="F:phosphorelay sensor kinase activity"/>
    <property type="evidence" value="ECO:0007669"/>
    <property type="project" value="InterPro"/>
</dbReference>
<dbReference type="InterPro" id="IPR011712">
    <property type="entry name" value="Sig_transdc_His_kin_sub3_dim/P"/>
</dbReference>
<keyword evidence="2 6" id="KW-0418">Kinase</keyword>
<gene>
    <name evidence="6" type="ORF">ACH46_01485</name>
</gene>
<dbReference type="OrthoDB" id="5241784at2"/>
<name>A0A0N9N789_9ACTN</name>
<dbReference type="GO" id="GO:0016020">
    <property type="term" value="C:membrane"/>
    <property type="evidence" value="ECO:0007669"/>
    <property type="project" value="InterPro"/>
</dbReference>
<dbReference type="CDD" id="cd16917">
    <property type="entry name" value="HATPase_UhpB-NarQ-NarX-like"/>
    <property type="match status" value="1"/>
</dbReference>
<dbReference type="PANTHER" id="PTHR24421:SF63">
    <property type="entry name" value="SENSOR HISTIDINE KINASE DESK"/>
    <property type="match status" value="1"/>
</dbReference>
<evidence type="ECO:0000256" key="2">
    <source>
        <dbReference type="ARBA" id="ARBA00022777"/>
    </source>
</evidence>
<dbReference type="RefSeq" id="WP_062394823.1">
    <property type="nucleotide sequence ID" value="NZ_CP011853.1"/>
</dbReference>
<feature type="transmembrane region" description="Helical" evidence="4">
    <location>
        <begin position="118"/>
        <end position="137"/>
    </location>
</feature>
<evidence type="ECO:0000256" key="4">
    <source>
        <dbReference type="SAM" id="Phobius"/>
    </source>
</evidence>
<sequence>MSPAFDPASPWRSGRWVFGAVWLLFVVYPVIGIVTADAGWGVKTVSLALLAVFVVDYVWLCVYAMFDEPGRVAARNVAIATLIVIGIVLMPILHTSAFAVAPYVMAAVAFAAPWRTRYSLAAIVVIIAAAIIVPEIFGWGIDTGFLVVMVVVGVIMGFTRLMRDGERDRDRAAQRQRELNAQLAVVAERERVARDVHDILGHSLTVITVKTELAGRLVDLDPERAKAEIAEVTALARDALAEVRSTVGSLRTPELPSVIAASASALDAAGIDADLPDPAADAGPNATLFAWVLREAVTNVVRHSGATRCDVALTHDRIVIADDGHGSPLLTFGNGLRGLAERVEAGGGRLTVESDATGTTVTATVSAR</sequence>
<organism evidence="6 7">
    <name type="scientific">Gordonia phthalatica</name>
    <dbReference type="NCBI Taxonomy" id="1136941"/>
    <lineage>
        <taxon>Bacteria</taxon>
        <taxon>Bacillati</taxon>
        <taxon>Actinomycetota</taxon>
        <taxon>Actinomycetes</taxon>
        <taxon>Mycobacteriales</taxon>
        <taxon>Gordoniaceae</taxon>
        <taxon>Gordonia</taxon>
    </lineage>
</organism>
<keyword evidence="4" id="KW-1133">Transmembrane helix</keyword>